<dbReference type="InterPro" id="IPR000551">
    <property type="entry name" value="MerR-type_HTH_dom"/>
</dbReference>
<dbReference type="SMART" id="SM00422">
    <property type="entry name" value="HTH_MERR"/>
    <property type="match status" value="1"/>
</dbReference>
<dbReference type="InterPro" id="IPR009061">
    <property type="entry name" value="DNA-bd_dom_put_sf"/>
</dbReference>
<dbReference type="Proteomes" id="UP001230220">
    <property type="component" value="Unassembled WGS sequence"/>
</dbReference>
<keyword evidence="4" id="KW-1185">Reference proteome</keyword>
<feature type="domain" description="HTH merR-type" evidence="2">
    <location>
        <begin position="4"/>
        <end position="74"/>
    </location>
</feature>
<keyword evidence="1 3" id="KW-0238">DNA-binding</keyword>
<evidence type="ECO:0000313" key="3">
    <source>
        <dbReference type="EMBL" id="MDQ0359508.1"/>
    </source>
</evidence>
<sequence length="256" mass="30245">MDELLSIGEMAKLNNVSVQRLRYYDNIGLFSPAHINEQSNYRYYTSEQSAHLAIIKQLQYIGLSLLEIKQLFEDPLHRGIEEHLSTKMDYLIRQEERIQRKKDLLKSFQHTLKADNNEIKKITIHHFIGLFIGDITQDLPIPASGIKSFYDSKVAKQLDKLNISKAYLPHFYVNGDNFQNARIFIRSVNPKPECELLIIPESDYYYCYSDEDHFLNDCKRLKEKAKNETNEYYIEALPKIDQNKIQNYLIYLRIQK</sequence>
<dbReference type="Gene3D" id="1.10.1660.10">
    <property type="match status" value="1"/>
</dbReference>
<proteinExistence type="predicted"/>
<dbReference type="PANTHER" id="PTHR30204">
    <property type="entry name" value="REDOX-CYCLING DRUG-SENSING TRANSCRIPTIONAL ACTIVATOR SOXR"/>
    <property type="match status" value="1"/>
</dbReference>
<dbReference type="PANTHER" id="PTHR30204:SF97">
    <property type="entry name" value="MERR FAMILY REGULATORY PROTEIN"/>
    <property type="match status" value="1"/>
</dbReference>
<dbReference type="SUPFAM" id="SSF46955">
    <property type="entry name" value="Putative DNA-binding domain"/>
    <property type="match status" value="1"/>
</dbReference>
<dbReference type="RefSeq" id="WP_307404677.1">
    <property type="nucleotide sequence ID" value="NZ_JAUSUR010000001.1"/>
</dbReference>
<dbReference type="PROSITE" id="PS50937">
    <property type="entry name" value="HTH_MERR_2"/>
    <property type="match status" value="1"/>
</dbReference>
<reference evidence="3 4" key="1">
    <citation type="submission" date="2023-07" db="EMBL/GenBank/DDBJ databases">
        <title>Genomic Encyclopedia of Type Strains, Phase IV (KMG-IV): sequencing the most valuable type-strain genomes for metagenomic binning, comparative biology and taxonomic classification.</title>
        <authorList>
            <person name="Goeker M."/>
        </authorList>
    </citation>
    <scope>NUCLEOTIDE SEQUENCE [LARGE SCALE GENOMIC DNA]</scope>
    <source>
        <strain evidence="3 4">DSM 16784</strain>
    </source>
</reference>
<accession>A0ABU0DXZ6</accession>
<dbReference type="InterPro" id="IPR047057">
    <property type="entry name" value="MerR_fam"/>
</dbReference>
<name>A0ABU0DXZ6_9FIRM</name>
<evidence type="ECO:0000313" key="4">
    <source>
        <dbReference type="Proteomes" id="UP001230220"/>
    </source>
</evidence>
<comment type="caution">
    <text evidence="3">The sequence shown here is derived from an EMBL/GenBank/DDBJ whole genome shotgun (WGS) entry which is preliminary data.</text>
</comment>
<protein>
    <submittedName>
        <fullName evidence="3">DNA-binding transcriptional MerR regulator</fullName>
    </submittedName>
</protein>
<organism evidence="3 4">
    <name type="scientific">Breznakia pachnodae</name>
    <dbReference type="NCBI Taxonomy" id="265178"/>
    <lineage>
        <taxon>Bacteria</taxon>
        <taxon>Bacillati</taxon>
        <taxon>Bacillota</taxon>
        <taxon>Erysipelotrichia</taxon>
        <taxon>Erysipelotrichales</taxon>
        <taxon>Erysipelotrichaceae</taxon>
        <taxon>Breznakia</taxon>
    </lineage>
</organism>
<dbReference type="EMBL" id="JAUSUR010000001">
    <property type="protein sequence ID" value="MDQ0359508.1"/>
    <property type="molecule type" value="Genomic_DNA"/>
</dbReference>
<dbReference type="Pfam" id="PF13411">
    <property type="entry name" value="MerR_1"/>
    <property type="match status" value="1"/>
</dbReference>
<gene>
    <name evidence="3" type="ORF">J2S15_000239</name>
</gene>
<evidence type="ECO:0000259" key="2">
    <source>
        <dbReference type="PROSITE" id="PS50937"/>
    </source>
</evidence>
<evidence type="ECO:0000256" key="1">
    <source>
        <dbReference type="ARBA" id="ARBA00023125"/>
    </source>
</evidence>
<dbReference type="GO" id="GO:0003677">
    <property type="term" value="F:DNA binding"/>
    <property type="evidence" value="ECO:0007669"/>
    <property type="project" value="UniProtKB-KW"/>
</dbReference>